<sequence length="90" mass="10472">MSLSLLALFGVENQNWNIIFLLLLSFDEHRCQIHIVVHVISCSSRMQEYKEIRHENGGIQSGSLKGKRWNIYLKVRNDGVLFICFGSYKE</sequence>
<accession>A0AAP0QZT1</accession>
<dbReference type="EMBL" id="JBCGBO010000002">
    <property type="protein sequence ID" value="KAK9220994.1"/>
    <property type="molecule type" value="Genomic_DNA"/>
</dbReference>
<dbReference type="Proteomes" id="UP001428341">
    <property type="component" value="Unassembled WGS sequence"/>
</dbReference>
<evidence type="ECO:0000313" key="2">
    <source>
        <dbReference type="Proteomes" id="UP001428341"/>
    </source>
</evidence>
<dbReference type="AlphaFoldDB" id="A0AAP0QZT1"/>
<gene>
    <name evidence="1" type="ORF">WN944_009418</name>
</gene>
<proteinExistence type="predicted"/>
<comment type="caution">
    <text evidence="1">The sequence shown here is derived from an EMBL/GenBank/DDBJ whole genome shotgun (WGS) entry which is preliminary data.</text>
</comment>
<protein>
    <submittedName>
        <fullName evidence="1">Uncharacterized protein</fullName>
    </submittedName>
</protein>
<name>A0AAP0QZT1_9ROSI</name>
<organism evidence="1 2">
    <name type="scientific">Citrus x changshan-huyou</name>
    <dbReference type="NCBI Taxonomy" id="2935761"/>
    <lineage>
        <taxon>Eukaryota</taxon>
        <taxon>Viridiplantae</taxon>
        <taxon>Streptophyta</taxon>
        <taxon>Embryophyta</taxon>
        <taxon>Tracheophyta</taxon>
        <taxon>Spermatophyta</taxon>
        <taxon>Magnoliopsida</taxon>
        <taxon>eudicotyledons</taxon>
        <taxon>Gunneridae</taxon>
        <taxon>Pentapetalae</taxon>
        <taxon>rosids</taxon>
        <taxon>malvids</taxon>
        <taxon>Sapindales</taxon>
        <taxon>Rutaceae</taxon>
        <taxon>Aurantioideae</taxon>
        <taxon>Citrus</taxon>
    </lineage>
</organism>
<reference evidence="1 2" key="1">
    <citation type="submission" date="2024-05" db="EMBL/GenBank/DDBJ databases">
        <title>Haplotype-resolved chromosome-level genome assembly of Huyou (Citrus changshanensis).</title>
        <authorList>
            <person name="Miao C."/>
            <person name="Chen W."/>
            <person name="Wu Y."/>
            <person name="Wang L."/>
            <person name="Zhao S."/>
            <person name="Grierson D."/>
            <person name="Xu C."/>
            <person name="Chen K."/>
        </authorList>
    </citation>
    <scope>NUCLEOTIDE SEQUENCE [LARGE SCALE GENOMIC DNA]</scope>
    <source>
        <strain evidence="1">01-14</strain>
        <tissue evidence="1">Leaf</tissue>
    </source>
</reference>
<evidence type="ECO:0000313" key="1">
    <source>
        <dbReference type="EMBL" id="KAK9220994.1"/>
    </source>
</evidence>
<keyword evidence="2" id="KW-1185">Reference proteome</keyword>